<evidence type="ECO:0000256" key="5">
    <source>
        <dbReference type="ARBA" id="ARBA00023274"/>
    </source>
</evidence>
<accession>A0A0W4ZWK0</accession>
<dbReference type="GO" id="GO:0006412">
    <property type="term" value="P:translation"/>
    <property type="evidence" value="ECO:0007669"/>
    <property type="project" value="UniProtKB-UniRule"/>
</dbReference>
<dbReference type="EMBL" id="LFWA01000001">
    <property type="protein sequence ID" value="KTW32723.1"/>
    <property type="molecule type" value="Genomic_DNA"/>
</dbReference>
<dbReference type="RefSeq" id="XP_018231415.1">
    <property type="nucleotide sequence ID" value="XM_018372475.1"/>
</dbReference>
<dbReference type="GO" id="GO:0003735">
    <property type="term" value="F:structural constituent of ribosome"/>
    <property type="evidence" value="ECO:0007669"/>
    <property type="project" value="UniProtKB-UniRule"/>
</dbReference>
<dbReference type="InterPro" id="IPR018281">
    <property type="entry name" value="Ribosomal_eS1_CS"/>
</dbReference>
<dbReference type="SMART" id="SM01397">
    <property type="entry name" value="Ribosomal_S3Ae"/>
    <property type="match status" value="1"/>
</dbReference>
<feature type="initiator methionine" description="Removed" evidence="6">
    <location>
        <position position="1"/>
    </location>
</feature>
<dbReference type="VEuPathDB" id="FungiDB:T551_00208"/>
<dbReference type="OrthoDB" id="9834376at2759"/>
<dbReference type="Pfam" id="PF01015">
    <property type="entry name" value="Ribosomal_S3Ae"/>
    <property type="match status" value="1"/>
</dbReference>
<feature type="modified residue" description="N-acetylalanine; partial" evidence="6">
    <location>
        <position position="2"/>
    </location>
</feature>
<dbReference type="eggNOG" id="KOG1628">
    <property type="taxonomic scope" value="Eukaryota"/>
</dbReference>
<evidence type="ECO:0000256" key="3">
    <source>
        <dbReference type="ARBA" id="ARBA00022980"/>
    </source>
</evidence>
<comment type="subcellular location">
    <subcellularLocation>
        <location evidence="1 6">Cytoplasm</location>
    </subcellularLocation>
</comment>
<dbReference type="AlphaFoldDB" id="A0A0W4ZWK0"/>
<keyword evidence="5 6" id="KW-0687">Ribonucleoprotein</keyword>
<dbReference type="Proteomes" id="UP000053447">
    <property type="component" value="Unassembled WGS sequence"/>
</dbReference>
<dbReference type="STRING" id="1408657.A0A0W4ZWK0"/>
<comment type="similarity">
    <text evidence="6 7">Belongs to the eukaryotic ribosomal protein eS1 family.</text>
</comment>
<comment type="subunit">
    <text evidence="6">Component of the small ribosomal subunit. Mature ribosomes consist of a small (40S) and a large (60S) subunit. The 40S subunit contains about 33 different proteins and 1 molecule of RNA (18S). The 60S subunit contains about 49 different proteins and 3 molecules of RNA (25S, 5.8S and 5S).</text>
</comment>
<protein>
    <recommendedName>
        <fullName evidence="6">Small ribosomal subunit protein eS1</fullName>
    </recommendedName>
</protein>
<dbReference type="PANTHER" id="PTHR11830">
    <property type="entry name" value="40S RIBOSOMAL PROTEIN S3A"/>
    <property type="match status" value="1"/>
</dbReference>
<evidence type="ECO:0000313" key="9">
    <source>
        <dbReference type="Proteomes" id="UP000053447"/>
    </source>
</evidence>
<keyword evidence="9" id="KW-1185">Reference proteome</keyword>
<reference evidence="9" key="1">
    <citation type="journal article" date="2016" name="Nat. Commun.">
        <title>Genome analysis of three Pneumocystis species reveals adaptation mechanisms to life exclusively in mammalian hosts.</title>
        <authorList>
            <person name="Ma L."/>
            <person name="Chen Z."/>
            <person name="Huang D.W."/>
            <person name="Kutty G."/>
            <person name="Ishihara M."/>
            <person name="Wang H."/>
            <person name="Abouelleil A."/>
            <person name="Bishop L."/>
            <person name="Davey E."/>
            <person name="Deng R."/>
            <person name="Deng X."/>
            <person name="Fan L."/>
            <person name="Fantoni G."/>
            <person name="Fitzgerald M."/>
            <person name="Gogineni E."/>
            <person name="Goldberg J.M."/>
            <person name="Handley G."/>
            <person name="Hu X."/>
            <person name="Huber C."/>
            <person name="Jiao X."/>
            <person name="Jones K."/>
            <person name="Levin J.Z."/>
            <person name="Liu Y."/>
            <person name="Macdonald P."/>
            <person name="Melnikov A."/>
            <person name="Raley C."/>
            <person name="Sassi M."/>
            <person name="Sherman B.T."/>
            <person name="Song X."/>
            <person name="Sykes S."/>
            <person name="Tran B."/>
            <person name="Walsh L."/>
            <person name="Xia Y."/>
            <person name="Yang J."/>
            <person name="Young S."/>
            <person name="Zeng Q."/>
            <person name="Zheng X."/>
            <person name="Stephens R."/>
            <person name="Nusbaum C."/>
            <person name="Birren B.W."/>
            <person name="Azadi P."/>
            <person name="Lempicki R.A."/>
            <person name="Cuomo C.A."/>
            <person name="Kovacs J.A."/>
        </authorList>
    </citation>
    <scope>NUCLEOTIDE SEQUENCE [LARGE SCALE GENOMIC DNA]</scope>
    <source>
        <strain evidence="9">RU7</strain>
    </source>
</reference>
<dbReference type="PROSITE" id="PS01191">
    <property type="entry name" value="RIBOSOMAL_S3AE"/>
    <property type="match status" value="1"/>
</dbReference>
<dbReference type="HAMAP" id="MF_03122">
    <property type="entry name" value="Ribosomal_eS1_euk"/>
    <property type="match status" value="1"/>
</dbReference>
<keyword evidence="3 6" id="KW-0689">Ribosomal protein</keyword>
<organism evidence="8 9">
    <name type="scientific">Pneumocystis jirovecii (strain RU7)</name>
    <name type="common">Human pneumocystis pneumonia agent</name>
    <dbReference type="NCBI Taxonomy" id="1408657"/>
    <lineage>
        <taxon>Eukaryota</taxon>
        <taxon>Fungi</taxon>
        <taxon>Dikarya</taxon>
        <taxon>Ascomycota</taxon>
        <taxon>Taphrinomycotina</taxon>
        <taxon>Pneumocystomycetes</taxon>
        <taxon>Pneumocystaceae</taxon>
        <taxon>Pneumocystis</taxon>
    </lineage>
</organism>
<evidence type="ECO:0000256" key="6">
    <source>
        <dbReference type="HAMAP-Rule" id="MF_03122"/>
    </source>
</evidence>
<gene>
    <name evidence="6" type="primary">RPS1</name>
    <name evidence="8" type="ORF">T551_00208</name>
</gene>
<dbReference type="InterPro" id="IPR001593">
    <property type="entry name" value="Ribosomal_eS1"/>
</dbReference>
<evidence type="ECO:0000256" key="1">
    <source>
        <dbReference type="ARBA" id="ARBA00004496"/>
    </source>
</evidence>
<evidence type="ECO:0000313" key="8">
    <source>
        <dbReference type="EMBL" id="KTW32723.1"/>
    </source>
</evidence>
<name>A0A0W4ZWK0_PNEJ7</name>
<comment type="caution">
    <text evidence="8">The sequence shown here is derived from an EMBL/GenBank/DDBJ whole genome shotgun (WGS) entry which is preliminary data.</text>
</comment>
<evidence type="ECO:0000256" key="2">
    <source>
        <dbReference type="ARBA" id="ARBA00022490"/>
    </source>
</evidence>
<dbReference type="GO" id="GO:0022627">
    <property type="term" value="C:cytosolic small ribosomal subunit"/>
    <property type="evidence" value="ECO:0007669"/>
    <property type="project" value="UniProtKB-UniRule"/>
</dbReference>
<dbReference type="InterPro" id="IPR027500">
    <property type="entry name" value="Ribosomal_eS1_euk"/>
</dbReference>
<keyword evidence="2 6" id="KW-0963">Cytoplasm</keyword>
<proteinExistence type="inferred from homology"/>
<keyword evidence="4 6" id="KW-0007">Acetylation</keyword>
<evidence type="ECO:0000256" key="4">
    <source>
        <dbReference type="ARBA" id="ARBA00022990"/>
    </source>
</evidence>
<evidence type="ECO:0000256" key="7">
    <source>
        <dbReference type="RuleBase" id="RU000668"/>
    </source>
</evidence>
<sequence>MAVGKNKRLSKGKKGVKKKVTDPFLRKDWYDLKAPSMFETRNFGKTLVNRSTGMKNANDSLRGRVIEVSLADLQKDEEHAFRKIKLQIAEVQGRDCLTNFYGMLMTSDKLRSLVRRWQTLIEAHQDVKTTDGYVLRLFVIGFTKRRTNQIKKTAYAQTSQIRQIRKKMFEIIQREASMCSMKDLVQKFIPEVIGREITKSTQGIFPLQNVFIRKVKILKAPRTDIQRLLELHEESVEDTGVKVSKEFKKLDILDSV</sequence>
<dbReference type="GeneID" id="28938730"/>